<proteinExistence type="predicted"/>
<evidence type="ECO:0000313" key="2">
    <source>
        <dbReference type="Proteomes" id="UP001163603"/>
    </source>
</evidence>
<sequence length="603" mass="66828">MFFQFPSELDPWKPLQEHILEDYVNHEGQELTLRVLYRLYGEAEEERDFFSSTTASAVYETFLLTVAETLRDSFPPSDKSLSRLLCEVPYLPKSVVKFLECLCSPGNGDKSDKELQSGDRVTQGLSAVWSLILLRPPLRDVCLRIALQSAVHHLEEVRMKAIRLVANKLYPLSSIAQQIEDFAREILLSVINVDSSERADANGSTTEALKDSDLEKPSNDLVSVGALGKDISTDTHQSCTTQSASSLSIPEAQRCMSLYFALCTKKHSLFHQIFVIYKDASTAVKQAVQRHIPILVRTMGSSSGLLEIISDPPSGSESLLMQVLHTLTDGTVPSPELIFTIRKLYDSKLKDVEILIPVLPFLPREEALLIFPRLVNLPLDKFQAVLARTLQGSSNSGAQLSPAEVLIAIHGIDPDRDGIPLKKAFIFLNACNACFEQRQIFTQQVLAKVLNQLVEQIPLPLLFMRTVLQAIGAFPALVEFVMEILSRLISKQIWKYPKLWVGFLKCAHLTQPQSFNVLLQLPPPQLENALNRIVALKAPLIAHASQLNIRSSLPRSVLAVLGIASDSQTSSQAQTSQGQTGDINNSEKETMTDKSKEESSSAS</sequence>
<comment type="caution">
    <text evidence="1">The sequence shown here is derived from an EMBL/GenBank/DDBJ whole genome shotgun (WGS) entry which is preliminary data.</text>
</comment>
<keyword evidence="2" id="KW-1185">Reference proteome</keyword>
<name>A0ACC0Y104_9ROSI</name>
<evidence type="ECO:0000313" key="1">
    <source>
        <dbReference type="EMBL" id="KAJ0028056.1"/>
    </source>
</evidence>
<reference evidence="2" key="1">
    <citation type="journal article" date="2023" name="G3 (Bethesda)">
        <title>Genome assembly and association tests identify interacting loci associated with vigor, precocity, and sex in interspecific pistachio rootstocks.</title>
        <authorList>
            <person name="Palmer W."/>
            <person name="Jacygrad E."/>
            <person name="Sagayaradj S."/>
            <person name="Cavanaugh K."/>
            <person name="Han R."/>
            <person name="Bertier L."/>
            <person name="Beede B."/>
            <person name="Kafkas S."/>
            <person name="Golino D."/>
            <person name="Preece J."/>
            <person name="Michelmore R."/>
        </authorList>
    </citation>
    <scope>NUCLEOTIDE SEQUENCE [LARGE SCALE GENOMIC DNA]</scope>
</reference>
<accession>A0ACC0Y104</accession>
<dbReference type="Proteomes" id="UP001163603">
    <property type="component" value="Chromosome 9"/>
</dbReference>
<protein>
    <submittedName>
        <fullName evidence="1">Uncharacterized protein</fullName>
    </submittedName>
</protein>
<dbReference type="EMBL" id="CM047744">
    <property type="protein sequence ID" value="KAJ0028056.1"/>
    <property type="molecule type" value="Genomic_DNA"/>
</dbReference>
<gene>
    <name evidence="1" type="ORF">Pint_34852</name>
</gene>
<organism evidence="1 2">
    <name type="scientific">Pistacia integerrima</name>
    <dbReference type="NCBI Taxonomy" id="434235"/>
    <lineage>
        <taxon>Eukaryota</taxon>
        <taxon>Viridiplantae</taxon>
        <taxon>Streptophyta</taxon>
        <taxon>Embryophyta</taxon>
        <taxon>Tracheophyta</taxon>
        <taxon>Spermatophyta</taxon>
        <taxon>Magnoliopsida</taxon>
        <taxon>eudicotyledons</taxon>
        <taxon>Gunneridae</taxon>
        <taxon>Pentapetalae</taxon>
        <taxon>rosids</taxon>
        <taxon>malvids</taxon>
        <taxon>Sapindales</taxon>
        <taxon>Anacardiaceae</taxon>
        <taxon>Pistacia</taxon>
    </lineage>
</organism>